<reference evidence="1 2" key="1">
    <citation type="submission" date="2019-11" db="EMBL/GenBank/DDBJ databases">
        <title>Comparative genomics of hydrocarbon-degrading Desulfosarcina strains.</title>
        <authorList>
            <person name="Watanabe M."/>
            <person name="Kojima H."/>
            <person name="Fukui M."/>
        </authorList>
    </citation>
    <scope>NUCLEOTIDE SEQUENCE [LARGE SCALE GENOMIC DNA]</scope>
    <source>
        <strain evidence="1 2">28bB2T</strain>
    </source>
</reference>
<dbReference type="Gene3D" id="3.30.70.1230">
    <property type="entry name" value="Nucleotide cyclase"/>
    <property type="match status" value="1"/>
</dbReference>
<dbReference type="SUPFAM" id="SSF55073">
    <property type="entry name" value="Nucleotide cyclase"/>
    <property type="match status" value="1"/>
</dbReference>
<dbReference type="InterPro" id="IPR029787">
    <property type="entry name" value="Nucleotide_cyclase"/>
</dbReference>
<organism evidence="1 2">
    <name type="scientific">Desulfosarcina ovata subsp. sediminis</name>
    <dbReference type="NCBI Taxonomy" id="885957"/>
    <lineage>
        <taxon>Bacteria</taxon>
        <taxon>Pseudomonadati</taxon>
        <taxon>Thermodesulfobacteriota</taxon>
        <taxon>Desulfobacteria</taxon>
        <taxon>Desulfobacterales</taxon>
        <taxon>Desulfosarcinaceae</taxon>
        <taxon>Desulfosarcina</taxon>
    </lineage>
</organism>
<gene>
    <name evidence="1" type="ORF">DSCO28_54070</name>
</gene>
<dbReference type="KEGG" id="dov:DSCO28_54070"/>
<protein>
    <submittedName>
        <fullName evidence="1">Uncharacterized protein</fullName>
    </submittedName>
</protein>
<dbReference type="AlphaFoldDB" id="A0A5K7ZXJ5"/>
<evidence type="ECO:0000313" key="1">
    <source>
        <dbReference type="EMBL" id="BBO84841.1"/>
    </source>
</evidence>
<sequence>METEMAQTVKPLSGKKNKLDPADANGLTVAELLARTGIAKKDLIRFIQLKALPSSMIQVSPAGPDGMHKITAFSASILGHVTRWKQLIDQGHTPEAISASLQQAGNMPGTADNAPSHAPVFPTAMSGKQPQKSAAFRFHLAVNTIPGSALLVDRTMHINWITVAPEDHLFETIDNEWKDNPSGTVFDILLRASLKELVFDWKPMFAVIYRFLQATTPPETFNRLAPRITMPTDAIDPISTANRNAPQRPSLVDSCPICFEAEDGGIRQLRFYAMAVDEGTLCVLDAAHEPDSWEFKTAEALISGATADGTGTGKTVFSVLSARLDDSRHIVDTLLPETYFQLMTRIWDETDRIAESCGGQRAKRSGTDVQYLIAQHSGTDPAFDAIRCAVKLKGKIHEIETSLKADGGWMADIRLNIGISSGKDHLPKEDPSASMAFMLPGGAADQAFHLSAIANGGTILITKSAFGHLSARQMKRITFGVHREERLIPRVFTQLSDLPHGPDSPTMGQKIRSLFVTQIVDLKPDHAD</sequence>
<accession>A0A5K7ZXJ5</accession>
<evidence type="ECO:0000313" key="2">
    <source>
        <dbReference type="Proteomes" id="UP000425960"/>
    </source>
</evidence>
<dbReference type="EMBL" id="AP021876">
    <property type="protein sequence ID" value="BBO84841.1"/>
    <property type="molecule type" value="Genomic_DNA"/>
</dbReference>
<dbReference type="RefSeq" id="WP_155324641.1">
    <property type="nucleotide sequence ID" value="NZ_AP021876.1"/>
</dbReference>
<proteinExistence type="predicted"/>
<dbReference type="Proteomes" id="UP000425960">
    <property type="component" value="Chromosome"/>
</dbReference>
<name>A0A5K7ZXJ5_9BACT</name>